<dbReference type="EMBL" id="ADNS01000007">
    <property type="protein sequence ID" value="EFG81701.1"/>
    <property type="molecule type" value="Genomic_DNA"/>
</dbReference>
<name>A0ABP2IKG5_CORAM</name>
<reference evidence="1 2" key="1">
    <citation type="submission" date="2010-04" db="EMBL/GenBank/DDBJ databases">
        <authorList>
            <person name="Weinstock G."/>
            <person name="Sodergren E."/>
            <person name="Clifton S."/>
            <person name="Fulton L."/>
            <person name="Fulton B."/>
            <person name="Courtney L."/>
            <person name="Fronick C."/>
            <person name="Harrison M."/>
            <person name="Strong C."/>
            <person name="Farmer C."/>
            <person name="Delahaunty K."/>
            <person name="Markovic C."/>
            <person name="Hall O."/>
            <person name="Minx P."/>
            <person name="Tomlinson C."/>
            <person name="Mitreva M."/>
            <person name="Hou S."/>
            <person name="Wollam A."/>
            <person name="Pepin K.H."/>
            <person name="Johnson M."/>
            <person name="Bhonagiri V."/>
            <person name="Zhang X."/>
            <person name="Suruliraj S."/>
            <person name="Warren W."/>
            <person name="Chinwalla A."/>
            <person name="Mardis E.R."/>
            <person name="Wilson R.K."/>
        </authorList>
    </citation>
    <scope>NUCLEOTIDE SEQUENCE [LARGE SCALE GENOMIC DNA]</scope>
    <source>
        <strain evidence="1 2">DSM 20306</strain>
    </source>
</reference>
<accession>A0ABP2IKG5</accession>
<dbReference type="Proteomes" id="UP000006015">
    <property type="component" value="Unassembled WGS sequence"/>
</dbReference>
<sequence length="54" mass="5662">MARTSLSVRTAIGGLVTADQALARVGTTINELAGLFVAVTPSLSKVWVAAFCYY</sequence>
<comment type="caution">
    <text evidence="1">The sequence shown here is derived from an EMBL/GenBank/DDBJ whole genome shotgun (WGS) entry which is preliminary data.</text>
</comment>
<organism evidence="1 2">
    <name type="scientific">Corynebacterium ammoniagenes DSM 20306</name>
    <dbReference type="NCBI Taxonomy" id="649754"/>
    <lineage>
        <taxon>Bacteria</taxon>
        <taxon>Bacillati</taxon>
        <taxon>Actinomycetota</taxon>
        <taxon>Actinomycetes</taxon>
        <taxon>Mycobacteriales</taxon>
        <taxon>Corynebacteriaceae</taxon>
        <taxon>Corynebacterium</taxon>
    </lineage>
</organism>
<proteinExistence type="predicted"/>
<gene>
    <name evidence="1" type="ORF">HMPREF0281_01063</name>
</gene>
<keyword evidence="2" id="KW-1185">Reference proteome</keyword>
<evidence type="ECO:0000313" key="1">
    <source>
        <dbReference type="EMBL" id="EFG81701.1"/>
    </source>
</evidence>
<evidence type="ECO:0000313" key="2">
    <source>
        <dbReference type="Proteomes" id="UP000006015"/>
    </source>
</evidence>
<protein>
    <submittedName>
        <fullName evidence="1">Uncharacterized protein</fullName>
    </submittedName>
</protein>